<dbReference type="AlphaFoldDB" id="A0A172TJJ1"/>
<dbReference type="OrthoDB" id="2732116at2"/>
<dbReference type="RefSeq" id="WP_068607554.1">
    <property type="nucleotide sequence ID" value="NZ_CP011388.1"/>
</dbReference>
<dbReference type="InterPro" id="IPR050109">
    <property type="entry name" value="HTH-type_TetR-like_transc_reg"/>
</dbReference>
<keyword evidence="3" id="KW-0804">Transcription</keyword>
<dbReference type="InterPro" id="IPR023772">
    <property type="entry name" value="DNA-bd_HTH_TetR-type_CS"/>
</dbReference>
<dbReference type="PROSITE" id="PS50977">
    <property type="entry name" value="HTH_TETR_2"/>
    <property type="match status" value="1"/>
</dbReference>
<evidence type="ECO:0000313" key="6">
    <source>
        <dbReference type="EMBL" id="ANE47225.1"/>
    </source>
</evidence>
<keyword evidence="2 4" id="KW-0238">DNA-binding</keyword>
<dbReference type="PANTHER" id="PTHR30055:SF234">
    <property type="entry name" value="HTH-TYPE TRANSCRIPTIONAL REGULATOR BETI"/>
    <property type="match status" value="1"/>
</dbReference>
<reference evidence="6 7" key="1">
    <citation type="submission" date="2015-01" db="EMBL/GenBank/DDBJ databases">
        <title>Paenibacillus swuensis/DY6/whole genome sequencing.</title>
        <authorList>
            <person name="Kim M.K."/>
            <person name="Srinivasan S."/>
            <person name="Lee J.-J."/>
        </authorList>
    </citation>
    <scope>NUCLEOTIDE SEQUENCE [LARGE SCALE GENOMIC DNA]</scope>
    <source>
        <strain evidence="6 7">DY6</strain>
    </source>
</reference>
<dbReference type="KEGG" id="pswu:SY83_14190"/>
<dbReference type="InterPro" id="IPR036271">
    <property type="entry name" value="Tet_transcr_reg_TetR-rel_C_sf"/>
</dbReference>
<evidence type="ECO:0000256" key="4">
    <source>
        <dbReference type="PROSITE-ProRule" id="PRU00335"/>
    </source>
</evidence>
<dbReference type="GO" id="GO:0003700">
    <property type="term" value="F:DNA-binding transcription factor activity"/>
    <property type="evidence" value="ECO:0007669"/>
    <property type="project" value="TreeGrafter"/>
</dbReference>
<dbReference type="GO" id="GO:0000976">
    <property type="term" value="F:transcription cis-regulatory region binding"/>
    <property type="evidence" value="ECO:0007669"/>
    <property type="project" value="TreeGrafter"/>
</dbReference>
<dbReference type="Gene3D" id="1.10.357.10">
    <property type="entry name" value="Tetracycline Repressor, domain 2"/>
    <property type="match status" value="1"/>
</dbReference>
<evidence type="ECO:0000256" key="2">
    <source>
        <dbReference type="ARBA" id="ARBA00023125"/>
    </source>
</evidence>
<name>A0A172TJJ1_9BACL</name>
<dbReference type="SUPFAM" id="SSF48498">
    <property type="entry name" value="Tetracyclin repressor-like, C-terminal domain"/>
    <property type="match status" value="1"/>
</dbReference>
<accession>A0A172TJJ1</accession>
<evidence type="ECO:0000256" key="1">
    <source>
        <dbReference type="ARBA" id="ARBA00023015"/>
    </source>
</evidence>
<keyword evidence="1" id="KW-0805">Transcription regulation</keyword>
<gene>
    <name evidence="6" type="ORF">SY83_14190</name>
</gene>
<dbReference type="Pfam" id="PF00440">
    <property type="entry name" value="TetR_N"/>
    <property type="match status" value="1"/>
</dbReference>
<keyword evidence="7" id="KW-1185">Reference proteome</keyword>
<dbReference type="PROSITE" id="PS01081">
    <property type="entry name" value="HTH_TETR_1"/>
    <property type="match status" value="1"/>
</dbReference>
<evidence type="ECO:0000259" key="5">
    <source>
        <dbReference type="PROSITE" id="PS50977"/>
    </source>
</evidence>
<dbReference type="STRING" id="1178515.SY83_14190"/>
<dbReference type="Proteomes" id="UP000076927">
    <property type="component" value="Chromosome"/>
</dbReference>
<dbReference type="InterPro" id="IPR001647">
    <property type="entry name" value="HTH_TetR"/>
</dbReference>
<dbReference type="EMBL" id="CP011388">
    <property type="protein sequence ID" value="ANE47225.1"/>
    <property type="molecule type" value="Genomic_DNA"/>
</dbReference>
<dbReference type="PATRIC" id="fig|1178515.4.peg.2849"/>
<dbReference type="InterPro" id="IPR009057">
    <property type="entry name" value="Homeodomain-like_sf"/>
</dbReference>
<dbReference type="SUPFAM" id="SSF46689">
    <property type="entry name" value="Homeodomain-like"/>
    <property type="match status" value="1"/>
</dbReference>
<protein>
    <recommendedName>
        <fullName evidence="5">HTH tetR-type domain-containing protein</fullName>
    </recommendedName>
</protein>
<feature type="domain" description="HTH tetR-type" evidence="5">
    <location>
        <begin position="20"/>
        <end position="80"/>
    </location>
</feature>
<organism evidence="6 7">
    <name type="scientific">Paenibacillus swuensis</name>
    <dbReference type="NCBI Taxonomy" id="1178515"/>
    <lineage>
        <taxon>Bacteria</taxon>
        <taxon>Bacillati</taxon>
        <taxon>Bacillota</taxon>
        <taxon>Bacilli</taxon>
        <taxon>Bacillales</taxon>
        <taxon>Paenibacillaceae</taxon>
        <taxon>Paenibacillus</taxon>
    </lineage>
</organism>
<evidence type="ECO:0000256" key="3">
    <source>
        <dbReference type="ARBA" id="ARBA00023163"/>
    </source>
</evidence>
<dbReference type="PANTHER" id="PTHR30055">
    <property type="entry name" value="HTH-TYPE TRANSCRIPTIONAL REGULATOR RUTR"/>
    <property type="match status" value="1"/>
</dbReference>
<dbReference type="PRINTS" id="PR00455">
    <property type="entry name" value="HTHTETR"/>
</dbReference>
<feature type="DNA-binding region" description="H-T-H motif" evidence="4">
    <location>
        <begin position="43"/>
        <end position="62"/>
    </location>
</feature>
<proteinExistence type="predicted"/>
<evidence type="ECO:0000313" key="7">
    <source>
        <dbReference type="Proteomes" id="UP000076927"/>
    </source>
</evidence>
<sequence>MNQPPKRSPGRPRKLDADDPQTELIIMRAASAAFMQYGYEKVSLIHIAEQCKVTKATLYYYFDNKANLFARSVIRMFNNVAGHVGRYLTMDLPLKDRLTAMAKVQMGNQFGEFETLMKEASSHLTALQINEIREAEKAIHHIMADTFQTEINRGTLKPSLHPMVLSLAFASMVMLGTREMLLELYSGDLDGAAEAVVELFWTGAGKKL</sequence>